<dbReference type="GO" id="GO:0051209">
    <property type="term" value="P:release of sequestered calcium ion into cytosol"/>
    <property type="evidence" value="ECO:0007669"/>
    <property type="project" value="TreeGrafter"/>
</dbReference>
<evidence type="ECO:0000256" key="3">
    <source>
        <dbReference type="ARBA" id="ARBA00022963"/>
    </source>
</evidence>
<accession>A0A2W1BML4</accession>
<dbReference type="OrthoDB" id="269822at2759"/>
<keyword evidence="4" id="KW-0443">Lipid metabolism</keyword>
<dbReference type="CDD" id="cd13361">
    <property type="entry name" value="PH_PLC_beta"/>
    <property type="match status" value="1"/>
</dbReference>
<dbReference type="Gene3D" id="2.30.29.240">
    <property type="match status" value="1"/>
</dbReference>
<evidence type="ECO:0000313" key="7">
    <source>
        <dbReference type="EMBL" id="PZC74517.1"/>
    </source>
</evidence>
<sequence length="288" mass="33527">MTKKFEFNWQIPVPDLLLQGATFDRWTEEKDNTEFEQNCLFKVDEYGFFIYWKSDGKDGDVIELCQVSDVRSGGVPKDSKLNMNLVNKHGENLEDKSLTICSGTDYININYQHVVCPDAATAKAWKEALREITHNNKISNTCPRTNLMKHWMRLCFLTDPRGKVPVKVVARTFASGKTEKLVYQCLSELGLPSGKNEAMEKEAFTFDKFYALYHKICPRNDIEELFRSITQGKSDRINLDQFVNFLNEKQRDPRLNEILYPLYDEKRAAEIINTYEQCDEAKNDSMYY</sequence>
<dbReference type="Pfam" id="PF17787">
    <property type="entry name" value="PH_14"/>
    <property type="match status" value="1"/>
</dbReference>
<proteinExistence type="predicted"/>
<dbReference type="EC" id="3.1.4.11" evidence="1"/>
<dbReference type="GO" id="GO:0004435">
    <property type="term" value="F:phosphatidylinositol-4,5-bisphosphate phospholipase C activity"/>
    <property type="evidence" value="ECO:0007669"/>
    <property type="project" value="UniProtKB-EC"/>
</dbReference>
<feature type="domain" description="PLC-beta PH" evidence="5">
    <location>
        <begin position="13"/>
        <end position="140"/>
    </location>
</feature>
<dbReference type="GO" id="GO:0048015">
    <property type="term" value="P:phosphatidylinositol-mediated signaling"/>
    <property type="evidence" value="ECO:0007669"/>
    <property type="project" value="TreeGrafter"/>
</dbReference>
<gene>
    <name evidence="7" type="primary">HaOG207720</name>
    <name evidence="7" type="ORF">B5X24_HaOG207720</name>
</gene>
<dbReference type="GO" id="GO:0046488">
    <property type="term" value="P:phosphatidylinositol metabolic process"/>
    <property type="evidence" value="ECO:0007669"/>
    <property type="project" value="TreeGrafter"/>
</dbReference>
<feature type="domain" description="Phosphoinositide phospholipase C beta 1-4-like EF-hand" evidence="6">
    <location>
        <begin position="147"/>
        <end position="217"/>
    </location>
</feature>
<evidence type="ECO:0000256" key="1">
    <source>
        <dbReference type="ARBA" id="ARBA00012368"/>
    </source>
</evidence>
<dbReference type="Gene3D" id="1.10.238.10">
    <property type="entry name" value="EF-hand"/>
    <property type="match status" value="1"/>
</dbReference>
<protein>
    <recommendedName>
        <fullName evidence="1">phosphoinositide phospholipase C</fullName>
        <ecNumber evidence="1">3.1.4.11</ecNumber>
    </recommendedName>
</protein>
<keyword evidence="2" id="KW-0378">Hydrolase</keyword>
<keyword evidence="3" id="KW-0442">Lipid degradation</keyword>
<dbReference type="SUPFAM" id="SSF50729">
    <property type="entry name" value="PH domain-like"/>
    <property type="match status" value="1"/>
</dbReference>
<dbReference type="FunFam" id="2.30.29.240:FF:000001">
    <property type="entry name" value="1-phosphatidylinositol 4,5-bisphosphate phosphodiesterase"/>
    <property type="match status" value="1"/>
</dbReference>
<dbReference type="InterPro" id="IPR037862">
    <property type="entry name" value="PLC-beta_PH"/>
</dbReference>
<dbReference type="AlphaFoldDB" id="A0A2W1BML4"/>
<evidence type="ECO:0000259" key="6">
    <source>
        <dbReference type="Pfam" id="PF22631"/>
    </source>
</evidence>
<dbReference type="InterPro" id="IPR001192">
    <property type="entry name" value="PI-PLC_fam"/>
</dbReference>
<evidence type="ECO:0000256" key="2">
    <source>
        <dbReference type="ARBA" id="ARBA00022801"/>
    </source>
</evidence>
<dbReference type="Proteomes" id="UP000249218">
    <property type="component" value="Unassembled WGS sequence"/>
</dbReference>
<dbReference type="InterPro" id="IPR011992">
    <property type="entry name" value="EF-hand-dom_pair"/>
</dbReference>
<name>A0A2W1BML4_HELAM</name>
<evidence type="ECO:0000259" key="5">
    <source>
        <dbReference type="Pfam" id="PF17787"/>
    </source>
</evidence>
<dbReference type="PANTHER" id="PTHR10336:SF36">
    <property type="entry name" value="1-PHOSPHATIDYLINOSITOL 4,5-BISPHOSPHATE PHOSPHODIESTERASE BETA-4"/>
    <property type="match status" value="1"/>
</dbReference>
<evidence type="ECO:0000313" key="8">
    <source>
        <dbReference type="Proteomes" id="UP000249218"/>
    </source>
</evidence>
<keyword evidence="8" id="KW-1185">Reference proteome</keyword>
<organism evidence="7 8">
    <name type="scientific">Helicoverpa armigera</name>
    <name type="common">Cotton bollworm</name>
    <name type="synonym">Heliothis armigera</name>
    <dbReference type="NCBI Taxonomy" id="29058"/>
    <lineage>
        <taxon>Eukaryota</taxon>
        <taxon>Metazoa</taxon>
        <taxon>Ecdysozoa</taxon>
        <taxon>Arthropoda</taxon>
        <taxon>Hexapoda</taxon>
        <taxon>Insecta</taxon>
        <taxon>Pterygota</taxon>
        <taxon>Neoptera</taxon>
        <taxon>Endopterygota</taxon>
        <taxon>Lepidoptera</taxon>
        <taxon>Glossata</taxon>
        <taxon>Ditrysia</taxon>
        <taxon>Noctuoidea</taxon>
        <taxon>Noctuidae</taxon>
        <taxon>Heliothinae</taxon>
        <taxon>Helicoverpa</taxon>
    </lineage>
</organism>
<dbReference type="InterPro" id="IPR053945">
    <property type="entry name" value="PLCB1-4-like_EFh"/>
</dbReference>
<dbReference type="Pfam" id="PF22631">
    <property type="entry name" value="PLCB1-4-like_EFh"/>
    <property type="match status" value="1"/>
</dbReference>
<dbReference type="EMBL" id="KZ150045">
    <property type="protein sequence ID" value="PZC74517.1"/>
    <property type="molecule type" value="Genomic_DNA"/>
</dbReference>
<dbReference type="SUPFAM" id="SSF47473">
    <property type="entry name" value="EF-hand"/>
    <property type="match status" value="1"/>
</dbReference>
<dbReference type="GO" id="GO:0016042">
    <property type="term" value="P:lipid catabolic process"/>
    <property type="evidence" value="ECO:0007669"/>
    <property type="project" value="UniProtKB-KW"/>
</dbReference>
<reference evidence="7 8" key="1">
    <citation type="journal article" date="2017" name="BMC Biol.">
        <title>Genomic innovations, transcriptional plasticity and gene loss underlying the evolution and divergence of two highly polyphagous and invasive Helicoverpa pest species.</title>
        <authorList>
            <person name="Pearce S.L."/>
            <person name="Clarke D.F."/>
            <person name="East P.D."/>
            <person name="Elfekih S."/>
            <person name="Gordon K.H."/>
            <person name="Jermiin L.S."/>
            <person name="McGaughran A."/>
            <person name="Oakeshott J.G."/>
            <person name="Papanikolaou A."/>
            <person name="Perera O.P."/>
            <person name="Rane R.V."/>
            <person name="Richards S."/>
            <person name="Tay W.T."/>
            <person name="Walsh T.K."/>
            <person name="Anderson A."/>
            <person name="Anderson C.J."/>
            <person name="Asgari S."/>
            <person name="Board P.G."/>
            <person name="Bretschneider A."/>
            <person name="Campbell P.M."/>
            <person name="Chertemps T."/>
            <person name="Christeller J.T."/>
            <person name="Coppin C.W."/>
            <person name="Downes S.J."/>
            <person name="Duan G."/>
            <person name="Farnsworth C.A."/>
            <person name="Good R.T."/>
            <person name="Han L.B."/>
            <person name="Han Y.C."/>
            <person name="Hatje K."/>
            <person name="Horne I."/>
            <person name="Huang Y.P."/>
            <person name="Hughes D.S."/>
            <person name="Jacquin-Joly E."/>
            <person name="James W."/>
            <person name="Jhangiani S."/>
            <person name="Kollmar M."/>
            <person name="Kuwar S.S."/>
            <person name="Li S."/>
            <person name="Liu N.Y."/>
            <person name="Maibeche M.T."/>
            <person name="Miller J.R."/>
            <person name="Montagne N."/>
            <person name="Perry T."/>
            <person name="Qu J."/>
            <person name="Song S.V."/>
            <person name="Sutton G.G."/>
            <person name="Vogel H."/>
            <person name="Walenz B.P."/>
            <person name="Xu W."/>
            <person name="Zhang H.J."/>
            <person name="Zou Z."/>
            <person name="Batterham P."/>
            <person name="Edwards O.R."/>
            <person name="Feyereisen R."/>
            <person name="Gibbs R.A."/>
            <person name="Heckel D.G."/>
            <person name="McGrath A."/>
            <person name="Robin C."/>
            <person name="Scherer S.E."/>
            <person name="Worley K.C."/>
            <person name="Wu Y.D."/>
        </authorList>
    </citation>
    <scope>NUCLEOTIDE SEQUENCE [LARGE SCALE GENOMIC DNA]</scope>
    <source>
        <strain evidence="7">Harm_GR_Male_#8</strain>
        <tissue evidence="7">Whole organism</tissue>
    </source>
</reference>
<dbReference type="PANTHER" id="PTHR10336">
    <property type="entry name" value="PHOSPHOINOSITIDE-SPECIFIC PHOSPHOLIPASE C FAMILY PROTEIN"/>
    <property type="match status" value="1"/>
</dbReference>
<evidence type="ECO:0000256" key="4">
    <source>
        <dbReference type="ARBA" id="ARBA00023098"/>
    </source>
</evidence>